<evidence type="ECO:0000313" key="2">
    <source>
        <dbReference type="EMBL" id="AQX52188.1"/>
    </source>
</evidence>
<accession>A0A1T3DW45</accession>
<name>A0A1T3DW45_9FLAO</name>
<keyword evidence="1" id="KW-1133">Transmembrane helix</keyword>
<feature type="transmembrane region" description="Helical" evidence="1">
    <location>
        <begin position="37"/>
        <end position="58"/>
    </location>
</feature>
<sequence>MTMDNYNNPGRLWFLPLITGILFIVVGIWIFKTPMESYLTLSIFFAVTFLISGLFEIIHALSNTHLRNWGWSLAGGLIDLLFGIIMISSPLLSATVLALYVGFIILFRSFMSIGFALNLRELQSRSWASPLIFGIIGVIFAIIMIVNPAFGGLSIIIYTALAFILVGIVQISFAFMIRKLKR</sequence>
<organism evidence="3">
    <name type="scientific">Elizabethkingia anophelis</name>
    <dbReference type="NCBI Taxonomy" id="1117645"/>
    <lineage>
        <taxon>Bacteria</taxon>
        <taxon>Pseudomonadati</taxon>
        <taxon>Bacteroidota</taxon>
        <taxon>Flavobacteriia</taxon>
        <taxon>Flavobacteriales</taxon>
        <taxon>Weeksellaceae</taxon>
        <taxon>Elizabethkingia</taxon>
    </lineage>
</organism>
<dbReference type="Pfam" id="PF03729">
    <property type="entry name" value="DUF308"/>
    <property type="match status" value="2"/>
</dbReference>
<keyword evidence="1" id="KW-0812">Transmembrane</keyword>
<dbReference type="GO" id="GO:0005886">
    <property type="term" value="C:plasma membrane"/>
    <property type="evidence" value="ECO:0007669"/>
    <property type="project" value="TreeGrafter"/>
</dbReference>
<feature type="transmembrane region" description="Helical" evidence="1">
    <location>
        <begin position="70"/>
        <end position="91"/>
    </location>
</feature>
<feature type="transmembrane region" description="Helical" evidence="1">
    <location>
        <begin position="97"/>
        <end position="119"/>
    </location>
</feature>
<gene>
    <name evidence="2" type="ORF">AYC66_16550</name>
    <name evidence="3" type="ORF">BAY09_09640</name>
</gene>
<dbReference type="EMBL" id="MAHS01000001">
    <property type="protein sequence ID" value="OPB53183.1"/>
    <property type="molecule type" value="Genomic_DNA"/>
</dbReference>
<proteinExistence type="predicted"/>
<dbReference type="Proteomes" id="UP000189738">
    <property type="component" value="Chromosome"/>
</dbReference>
<dbReference type="AlphaFoldDB" id="A0A1T3DW45"/>
<evidence type="ECO:0008006" key="5">
    <source>
        <dbReference type="Google" id="ProtNLM"/>
    </source>
</evidence>
<protein>
    <recommendedName>
        <fullName evidence="5">HdeD family acid-resistance protein</fullName>
    </recommendedName>
</protein>
<keyword evidence="1" id="KW-0472">Membrane</keyword>
<dbReference type="PANTHER" id="PTHR34989:SF1">
    <property type="entry name" value="PROTEIN HDED"/>
    <property type="match status" value="1"/>
</dbReference>
<evidence type="ECO:0000256" key="1">
    <source>
        <dbReference type="SAM" id="Phobius"/>
    </source>
</evidence>
<evidence type="ECO:0000313" key="3">
    <source>
        <dbReference type="EMBL" id="OPB53183.1"/>
    </source>
</evidence>
<reference evidence="3" key="2">
    <citation type="submission" date="2016-06" db="EMBL/GenBank/DDBJ databases">
        <authorList>
            <person name="Nicholson A.C."/>
        </authorList>
    </citation>
    <scope>NUCLEOTIDE SEQUENCE [LARGE SCALE GENOMIC DNA]</scope>
    <source>
        <strain evidence="3">E6809</strain>
    </source>
</reference>
<feature type="transmembrane region" description="Helical" evidence="1">
    <location>
        <begin position="131"/>
        <end position="150"/>
    </location>
</feature>
<dbReference type="EMBL" id="CP014339">
    <property type="protein sequence ID" value="AQX52188.1"/>
    <property type="molecule type" value="Genomic_DNA"/>
</dbReference>
<evidence type="ECO:0000313" key="4">
    <source>
        <dbReference type="Proteomes" id="UP000189738"/>
    </source>
</evidence>
<dbReference type="InterPro" id="IPR005325">
    <property type="entry name" value="DUF308_memb"/>
</dbReference>
<reference evidence="2 4" key="1">
    <citation type="submission" date="2016-02" db="EMBL/GenBank/DDBJ databases">
        <authorList>
            <person name="Nicholson A.C."/>
            <person name="Humrighouse B.W."/>
            <person name="Loparev V."/>
            <person name="Emery B."/>
            <person name="Graziano J."/>
            <person name="McQuiston J.R."/>
        </authorList>
    </citation>
    <scope>NUCLEOTIDE SEQUENCE [LARGE SCALE GENOMIC DNA]</scope>
    <source>
        <strain evidence="2 4">E6809</strain>
    </source>
</reference>
<dbReference type="InterPro" id="IPR052712">
    <property type="entry name" value="Acid_resist_chaperone_HdeD"/>
</dbReference>
<feature type="transmembrane region" description="Helical" evidence="1">
    <location>
        <begin position="12"/>
        <end position="31"/>
    </location>
</feature>
<feature type="transmembrane region" description="Helical" evidence="1">
    <location>
        <begin position="156"/>
        <end position="177"/>
    </location>
</feature>
<dbReference type="PANTHER" id="PTHR34989">
    <property type="entry name" value="PROTEIN HDED"/>
    <property type="match status" value="1"/>
</dbReference>
<dbReference type="OrthoDB" id="7059775at2"/>
<dbReference type="RefSeq" id="WP_009091568.1">
    <property type="nucleotide sequence ID" value="NZ_CP104875.1"/>
</dbReference>